<sequence>MTRKLVLVEQQFSRYNCAQTVFSLFAEEVGLDKKTALKIASGFGGGMACAETCGAVTGSYMVIGMKHGHDSSHPDAKARTKQAIQRFNEKFKKEHGSLICKKLTGYDISTPEGASAAHEDAVFQTKCTAFIKTACDILQDEF</sequence>
<name>A0A1M6F765_9BACT</name>
<dbReference type="Proteomes" id="UP000184050">
    <property type="component" value="Unassembled WGS sequence"/>
</dbReference>
<dbReference type="OrthoDB" id="9791535at2"/>
<dbReference type="NCBIfam" id="TIGR01909">
    <property type="entry name" value="C_GCAxxG_C_C"/>
    <property type="match status" value="1"/>
</dbReference>
<gene>
    <name evidence="1" type="ORF">SAMN05444280_10857</name>
</gene>
<dbReference type="Pfam" id="PF09719">
    <property type="entry name" value="C_GCAxxG_C_C"/>
    <property type="match status" value="1"/>
</dbReference>
<dbReference type="AlphaFoldDB" id="A0A1M6F765"/>
<dbReference type="InterPro" id="IPR010181">
    <property type="entry name" value="CGCAxxGCC_motif"/>
</dbReference>
<proteinExistence type="predicted"/>
<organism evidence="1 2">
    <name type="scientific">Tangfeifania diversioriginum</name>
    <dbReference type="NCBI Taxonomy" id="1168035"/>
    <lineage>
        <taxon>Bacteria</taxon>
        <taxon>Pseudomonadati</taxon>
        <taxon>Bacteroidota</taxon>
        <taxon>Bacteroidia</taxon>
        <taxon>Marinilabiliales</taxon>
        <taxon>Prolixibacteraceae</taxon>
        <taxon>Tangfeifania</taxon>
    </lineage>
</organism>
<protein>
    <submittedName>
        <fullName evidence="1">C_GCAxxG_C_C family probable redox protein</fullName>
    </submittedName>
</protein>
<dbReference type="EMBL" id="FQZE01000008">
    <property type="protein sequence ID" value="SHI93537.1"/>
    <property type="molecule type" value="Genomic_DNA"/>
</dbReference>
<dbReference type="STRING" id="1168035.SAMN05444280_10857"/>
<dbReference type="RefSeq" id="WP_073167716.1">
    <property type="nucleotide sequence ID" value="NZ_FQZE01000008.1"/>
</dbReference>
<evidence type="ECO:0000313" key="1">
    <source>
        <dbReference type="EMBL" id="SHI93537.1"/>
    </source>
</evidence>
<keyword evidence="2" id="KW-1185">Reference proteome</keyword>
<evidence type="ECO:0000313" key="2">
    <source>
        <dbReference type="Proteomes" id="UP000184050"/>
    </source>
</evidence>
<accession>A0A1M6F765</accession>
<reference evidence="1 2" key="1">
    <citation type="submission" date="2016-11" db="EMBL/GenBank/DDBJ databases">
        <authorList>
            <person name="Jaros S."/>
            <person name="Januszkiewicz K."/>
            <person name="Wedrychowicz H."/>
        </authorList>
    </citation>
    <scope>NUCLEOTIDE SEQUENCE [LARGE SCALE GENOMIC DNA]</scope>
    <source>
        <strain evidence="1 2">DSM 27063</strain>
    </source>
</reference>